<evidence type="ECO:0000313" key="5">
    <source>
        <dbReference type="EMBL" id="KAJ8977799.1"/>
    </source>
</evidence>
<evidence type="ECO:0000256" key="2">
    <source>
        <dbReference type="ARBA" id="ARBA00022723"/>
    </source>
</evidence>
<evidence type="ECO:0000256" key="3">
    <source>
        <dbReference type="SAM" id="Phobius"/>
    </source>
</evidence>
<comment type="cofactor">
    <cofactor evidence="1">
        <name>a divalent metal cation</name>
        <dbReference type="ChEBI" id="CHEBI:60240"/>
    </cofactor>
</comment>
<keyword evidence="3" id="KW-0812">Transmembrane</keyword>
<name>A0ABQ9JJL7_9CUCU</name>
<gene>
    <name evidence="5" type="ORF">NQ317_000055</name>
</gene>
<feature type="domain" description="DDE Tnp4" evidence="4">
    <location>
        <begin position="27"/>
        <end position="96"/>
    </location>
</feature>
<reference evidence="5" key="1">
    <citation type="journal article" date="2023" name="Insect Mol. Biol.">
        <title>Genome sequencing provides insights into the evolution of gene families encoding plant cell wall-degrading enzymes in longhorned beetles.</title>
        <authorList>
            <person name="Shin N.R."/>
            <person name="Okamura Y."/>
            <person name="Kirsch R."/>
            <person name="Pauchet Y."/>
        </authorList>
    </citation>
    <scope>NUCLEOTIDE SEQUENCE</scope>
    <source>
        <strain evidence="5">MMC_N1</strain>
    </source>
</reference>
<accession>A0ABQ9JJL7</accession>
<protein>
    <recommendedName>
        <fullName evidence="4">DDE Tnp4 domain-containing protein</fullName>
    </recommendedName>
</protein>
<proteinExistence type="predicted"/>
<dbReference type="EMBL" id="JAPWTJ010000509">
    <property type="protein sequence ID" value="KAJ8977799.1"/>
    <property type="molecule type" value="Genomic_DNA"/>
</dbReference>
<keyword evidence="6" id="KW-1185">Reference proteome</keyword>
<comment type="caution">
    <text evidence="5">The sequence shown here is derived from an EMBL/GenBank/DDBJ whole genome shotgun (WGS) entry which is preliminary data.</text>
</comment>
<keyword evidence="3" id="KW-0472">Membrane</keyword>
<dbReference type="Proteomes" id="UP001162164">
    <property type="component" value="Unassembled WGS sequence"/>
</dbReference>
<feature type="transmembrane region" description="Helical" evidence="3">
    <location>
        <begin position="6"/>
        <end position="24"/>
    </location>
</feature>
<evidence type="ECO:0000259" key="4">
    <source>
        <dbReference type="Pfam" id="PF13359"/>
    </source>
</evidence>
<evidence type="ECO:0000256" key="1">
    <source>
        <dbReference type="ARBA" id="ARBA00001968"/>
    </source>
</evidence>
<keyword evidence="2" id="KW-0479">Metal-binding</keyword>
<keyword evidence="3" id="KW-1133">Transmembrane helix</keyword>
<sequence length="171" mass="20230">MENYQYLLIKLFLVLTLLYHMLLWETEAFPLHKNIKRPYPGTRTRHDETKAIFNYRLSRARRLSENVFGILTQKFRVYQRRLQMSPEHIDNLIVVYITSFGGDSRTTEIDVGDNSIQTSHVSTIQDLRNVGGKATEEALYIREEFRNYFCATGAVGWQMDMVRKGYRNRQK</sequence>
<dbReference type="InterPro" id="IPR027806">
    <property type="entry name" value="HARBI1_dom"/>
</dbReference>
<organism evidence="5 6">
    <name type="scientific">Molorchus minor</name>
    <dbReference type="NCBI Taxonomy" id="1323400"/>
    <lineage>
        <taxon>Eukaryota</taxon>
        <taxon>Metazoa</taxon>
        <taxon>Ecdysozoa</taxon>
        <taxon>Arthropoda</taxon>
        <taxon>Hexapoda</taxon>
        <taxon>Insecta</taxon>
        <taxon>Pterygota</taxon>
        <taxon>Neoptera</taxon>
        <taxon>Endopterygota</taxon>
        <taxon>Coleoptera</taxon>
        <taxon>Polyphaga</taxon>
        <taxon>Cucujiformia</taxon>
        <taxon>Chrysomeloidea</taxon>
        <taxon>Cerambycidae</taxon>
        <taxon>Lamiinae</taxon>
        <taxon>Monochamini</taxon>
        <taxon>Molorchus</taxon>
    </lineage>
</organism>
<evidence type="ECO:0000313" key="6">
    <source>
        <dbReference type="Proteomes" id="UP001162164"/>
    </source>
</evidence>
<dbReference type="Pfam" id="PF13359">
    <property type="entry name" value="DDE_Tnp_4"/>
    <property type="match status" value="1"/>
</dbReference>